<accession>A0A9X0AQ74</accession>
<keyword evidence="1" id="KW-1133">Transmembrane helix</keyword>
<evidence type="ECO:0000313" key="2">
    <source>
        <dbReference type="EMBL" id="KAJ8066951.1"/>
    </source>
</evidence>
<reference evidence="2" key="1">
    <citation type="submission" date="2022-11" db="EMBL/GenBank/DDBJ databases">
        <title>Genome Resource of Sclerotinia nivalis Strain SnTB1, a Plant Pathogen Isolated from American Ginseng.</title>
        <authorList>
            <person name="Fan S."/>
        </authorList>
    </citation>
    <scope>NUCLEOTIDE SEQUENCE</scope>
    <source>
        <strain evidence="2">SnTB1</strain>
    </source>
</reference>
<feature type="transmembrane region" description="Helical" evidence="1">
    <location>
        <begin position="27"/>
        <end position="52"/>
    </location>
</feature>
<gene>
    <name evidence="2" type="ORF">OCU04_004333</name>
</gene>
<protein>
    <submittedName>
        <fullName evidence="2">Uncharacterized protein</fullName>
    </submittedName>
</protein>
<feature type="transmembrane region" description="Helical" evidence="1">
    <location>
        <begin position="58"/>
        <end position="80"/>
    </location>
</feature>
<dbReference type="EMBL" id="JAPEIS010000004">
    <property type="protein sequence ID" value="KAJ8066951.1"/>
    <property type="molecule type" value="Genomic_DNA"/>
</dbReference>
<comment type="caution">
    <text evidence="2">The sequence shown here is derived from an EMBL/GenBank/DDBJ whole genome shotgun (WGS) entry which is preliminary data.</text>
</comment>
<sequence>MVPVLLNTAPSKAVEDEEDAIEVDSSLCWYAGMLVCWYAGMLVVGCWLTVVYPPKICAVWFVSPQCKVLSVWVCLSFGAAHLRDSRLKLFNVGAVLPNLCS</sequence>
<dbReference type="AlphaFoldDB" id="A0A9X0AQ74"/>
<proteinExistence type="predicted"/>
<name>A0A9X0AQ74_9HELO</name>
<dbReference type="Proteomes" id="UP001152300">
    <property type="component" value="Unassembled WGS sequence"/>
</dbReference>
<keyword evidence="1" id="KW-0812">Transmembrane</keyword>
<evidence type="ECO:0000313" key="3">
    <source>
        <dbReference type="Proteomes" id="UP001152300"/>
    </source>
</evidence>
<keyword evidence="3" id="KW-1185">Reference proteome</keyword>
<keyword evidence="1" id="KW-0472">Membrane</keyword>
<evidence type="ECO:0000256" key="1">
    <source>
        <dbReference type="SAM" id="Phobius"/>
    </source>
</evidence>
<dbReference type="OrthoDB" id="10377098at2759"/>
<organism evidence="2 3">
    <name type="scientific">Sclerotinia nivalis</name>
    <dbReference type="NCBI Taxonomy" id="352851"/>
    <lineage>
        <taxon>Eukaryota</taxon>
        <taxon>Fungi</taxon>
        <taxon>Dikarya</taxon>
        <taxon>Ascomycota</taxon>
        <taxon>Pezizomycotina</taxon>
        <taxon>Leotiomycetes</taxon>
        <taxon>Helotiales</taxon>
        <taxon>Sclerotiniaceae</taxon>
        <taxon>Sclerotinia</taxon>
    </lineage>
</organism>